<dbReference type="Gene3D" id="3.40.47.10">
    <property type="match status" value="1"/>
</dbReference>
<dbReference type="EC" id="2.3.1.179" evidence="3 11"/>
<dbReference type="InParanoid" id="F8AAC4"/>
<dbReference type="Pfam" id="PF00109">
    <property type="entry name" value="ketoacyl-synt"/>
    <property type="match status" value="1"/>
</dbReference>
<dbReference type="InterPro" id="IPR017568">
    <property type="entry name" value="3-oxoacyl-ACP_synth-2"/>
</dbReference>
<dbReference type="PANTHER" id="PTHR11712">
    <property type="entry name" value="POLYKETIDE SYNTHASE-RELATED"/>
    <property type="match status" value="1"/>
</dbReference>
<dbReference type="CDD" id="cd00834">
    <property type="entry name" value="KAS_I_II"/>
    <property type="match status" value="1"/>
</dbReference>
<evidence type="ECO:0000256" key="7">
    <source>
        <dbReference type="ARBA" id="ARBA00022832"/>
    </source>
</evidence>
<dbReference type="SMART" id="SM00825">
    <property type="entry name" value="PKS_KS"/>
    <property type="match status" value="1"/>
</dbReference>
<keyword evidence="10 11" id="KW-0012">Acyltransferase</keyword>
<reference evidence="16" key="1">
    <citation type="submission" date="2011-04" db="EMBL/GenBank/DDBJ databases">
        <title>The complete genome of Thermodesulfatator indicus DSM 15286.</title>
        <authorList>
            <person name="Lucas S."/>
            <person name="Copeland A."/>
            <person name="Lapidus A."/>
            <person name="Bruce D."/>
            <person name="Goodwin L."/>
            <person name="Pitluck S."/>
            <person name="Peters L."/>
            <person name="Kyrpides N."/>
            <person name="Mavromatis K."/>
            <person name="Pagani I."/>
            <person name="Ivanova N."/>
            <person name="Saunders L."/>
            <person name="Detter J.C."/>
            <person name="Tapia R."/>
            <person name="Han C."/>
            <person name="Land M."/>
            <person name="Hauser L."/>
            <person name="Markowitz V."/>
            <person name="Cheng J.-F."/>
            <person name="Hugenholtz P."/>
            <person name="Woyke T."/>
            <person name="Wu D."/>
            <person name="Spring S."/>
            <person name="Schroeder M."/>
            <person name="Brambilla E."/>
            <person name="Klenk H.-P."/>
            <person name="Eisen J.A."/>
        </authorList>
    </citation>
    <scope>NUCLEOTIDE SEQUENCE [LARGE SCALE GENOMIC DNA]</scope>
    <source>
        <strain evidence="16">DSM 15286 / JCM 11887 / CIR29812</strain>
    </source>
</reference>
<evidence type="ECO:0000256" key="9">
    <source>
        <dbReference type="ARBA" id="ARBA00023160"/>
    </source>
</evidence>
<dbReference type="PROSITE" id="PS00606">
    <property type="entry name" value="KS3_1"/>
    <property type="match status" value="1"/>
</dbReference>
<evidence type="ECO:0000256" key="3">
    <source>
        <dbReference type="ARBA" id="ARBA00012356"/>
    </source>
</evidence>
<dbReference type="KEGG" id="tid:Thein_0379"/>
<dbReference type="HOGENOM" id="CLU_000022_69_2_0"/>
<evidence type="ECO:0000256" key="10">
    <source>
        <dbReference type="ARBA" id="ARBA00023315"/>
    </source>
</evidence>
<dbReference type="GO" id="GO:0006633">
    <property type="term" value="P:fatty acid biosynthetic process"/>
    <property type="evidence" value="ECO:0007669"/>
    <property type="project" value="UniProtKB-UniRule"/>
</dbReference>
<proteinExistence type="inferred from homology"/>
<feature type="domain" description="Ketosynthase family 3 (KS3)" evidence="14">
    <location>
        <begin position="4"/>
        <end position="412"/>
    </location>
</feature>
<keyword evidence="16" id="KW-1185">Reference proteome</keyword>
<evidence type="ECO:0000256" key="4">
    <source>
        <dbReference type="ARBA" id="ARBA00014657"/>
    </source>
</evidence>
<comment type="pathway">
    <text evidence="1 11">Lipid metabolism; fatty acid biosynthesis.</text>
</comment>
<comment type="function">
    <text evidence="11">Involved in the type II fatty acid elongation cycle. Catalyzes the elongation of a wide range of acyl-ACP by the addition of two carbons from malonyl-ACP to an acyl acceptor. Can efficiently catalyze the conversion of palmitoleoyl-ACP (cis-hexadec-9-enoyl-ACP) to cis-vaccenoyl-ACP (cis-octadec-11-enoyl-ACP), an essential step in the thermal regulation of fatty acid composition.</text>
</comment>
<comment type="catalytic activity">
    <reaction evidence="11">
        <text>(9Z)-hexadecenoyl-[ACP] + malonyl-[ACP] + H(+) = 3-oxo-(11Z)-octadecenoyl-[ACP] + holo-[ACP] + CO2</text>
        <dbReference type="Rhea" id="RHEA:55040"/>
        <dbReference type="Rhea" id="RHEA-COMP:9623"/>
        <dbReference type="Rhea" id="RHEA-COMP:9685"/>
        <dbReference type="Rhea" id="RHEA-COMP:10800"/>
        <dbReference type="Rhea" id="RHEA-COMP:14074"/>
        <dbReference type="ChEBI" id="CHEBI:15378"/>
        <dbReference type="ChEBI" id="CHEBI:16526"/>
        <dbReference type="ChEBI" id="CHEBI:64479"/>
        <dbReference type="ChEBI" id="CHEBI:78449"/>
        <dbReference type="ChEBI" id="CHEBI:83989"/>
        <dbReference type="ChEBI" id="CHEBI:138538"/>
        <dbReference type="EC" id="2.3.1.179"/>
    </reaction>
</comment>
<evidence type="ECO:0000313" key="16">
    <source>
        <dbReference type="Proteomes" id="UP000006793"/>
    </source>
</evidence>
<dbReference type="PIRSF" id="PIRSF000447">
    <property type="entry name" value="KAS_II"/>
    <property type="match status" value="1"/>
</dbReference>
<dbReference type="eggNOG" id="COG0304">
    <property type="taxonomic scope" value="Bacteria"/>
</dbReference>
<evidence type="ECO:0000313" key="15">
    <source>
        <dbReference type="EMBL" id="AEH44261.1"/>
    </source>
</evidence>
<dbReference type="InterPro" id="IPR020841">
    <property type="entry name" value="PKS_Beta-ketoAc_synthase_dom"/>
</dbReference>
<dbReference type="PROSITE" id="PS52004">
    <property type="entry name" value="KS3_2"/>
    <property type="match status" value="1"/>
</dbReference>
<keyword evidence="8" id="KW-0443">Lipid metabolism</keyword>
<feature type="active site" description="For beta-ketoacyl synthase activity" evidence="12">
    <location>
        <position position="164"/>
    </location>
</feature>
<evidence type="ECO:0000256" key="11">
    <source>
        <dbReference type="PIRNR" id="PIRNR000447"/>
    </source>
</evidence>
<keyword evidence="9 11" id="KW-0275">Fatty acid biosynthesis</keyword>
<keyword evidence="6 11" id="KW-0808">Transferase</keyword>
<keyword evidence="5 11" id="KW-0444">Lipid biosynthesis</keyword>
<dbReference type="RefSeq" id="WP_013907007.1">
    <property type="nucleotide sequence ID" value="NC_015681.1"/>
</dbReference>
<name>F8AAC4_THEID</name>
<organism evidence="15 16">
    <name type="scientific">Thermodesulfatator indicus (strain DSM 15286 / JCM 11887 / CIR29812)</name>
    <dbReference type="NCBI Taxonomy" id="667014"/>
    <lineage>
        <taxon>Bacteria</taxon>
        <taxon>Pseudomonadati</taxon>
        <taxon>Thermodesulfobacteriota</taxon>
        <taxon>Thermodesulfobacteria</taxon>
        <taxon>Thermodesulfobacteriales</taxon>
        <taxon>Thermodesulfatatoraceae</taxon>
        <taxon>Thermodesulfatator</taxon>
    </lineage>
</organism>
<dbReference type="PANTHER" id="PTHR11712:SF336">
    <property type="entry name" value="3-OXOACYL-[ACYL-CARRIER-PROTEIN] SYNTHASE, MITOCHONDRIAL"/>
    <property type="match status" value="1"/>
</dbReference>
<dbReference type="SUPFAM" id="SSF53901">
    <property type="entry name" value="Thiolase-like"/>
    <property type="match status" value="2"/>
</dbReference>
<dbReference type="UniPathway" id="UPA00094"/>
<dbReference type="PaxDb" id="667014-Thein_0379"/>
<dbReference type="STRING" id="667014.Thein_0379"/>
<dbReference type="EMBL" id="CP002683">
    <property type="protein sequence ID" value="AEH44261.1"/>
    <property type="molecule type" value="Genomic_DNA"/>
</dbReference>
<reference evidence="15 16" key="2">
    <citation type="journal article" date="2012" name="Stand. Genomic Sci.">
        <title>Complete genome sequence of the thermophilic sulfate-reducing ocean bacterium Thermodesulfatator indicus type strain (CIR29812(T)).</title>
        <authorList>
            <person name="Anderson I."/>
            <person name="Saunders E."/>
            <person name="Lapidus A."/>
            <person name="Nolan M."/>
            <person name="Lucas S."/>
            <person name="Tice H."/>
            <person name="Del Rio T.G."/>
            <person name="Cheng J.F."/>
            <person name="Han C."/>
            <person name="Tapia R."/>
            <person name="Goodwin L.A."/>
            <person name="Pitluck S."/>
            <person name="Liolios K."/>
            <person name="Mavromatis K."/>
            <person name="Pagani I."/>
            <person name="Ivanova N."/>
            <person name="Mikhailova N."/>
            <person name="Pati A."/>
            <person name="Chen A."/>
            <person name="Palaniappan K."/>
            <person name="Land M."/>
            <person name="Hauser L."/>
            <person name="Jeffries C.D."/>
            <person name="Chang Y.J."/>
            <person name="Brambilla E.M."/>
            <person name="Rohde M."/>
            <person name="Spring S."/>
            <person name="Goker M."/>
            <person name="Detter J.C."/>
            <person name="Woyke T."/>
            <person name="Bristow J."/>
            <person name="Eisen J.A."/>
            <person name="Markowitz V."/>
            <person name="Hugenholtz P."/>
            <person name="Kyrpides N.C."/>
            <person name="Klenk H.P."/>
        </authorList>
    </citation>
    <scope>NUCLEOTIDE SEQUENCE [LARGE SCALE GENOMIC DNA]</scope>
    <source>
        <strain evidence="16">DSM 15286 / JCM 11887 / CIR29812</strain>
    </source>
</reference>
<evidence type="ECO:0000256" key="8">
    <source>
        <dbReference type="ARBA" id="ARBA00023098"/>
    </source>
</evidence>
<comment type="similarity">
    <text evidence="2 11 13">Belongs to the thiolase-like superfamily. Beta-ketoacyl-ACP synthases family.</text>
</comment>
<dbReference type="InterPro" id="IPR016039">
    <property type="entry name" value="Thiolase-like"/>
</dbReference>
<dbReference type="InterPro" id="IPR018201">
    <property type="entry name" value="Ketoacyl_synth_AS"/>
</dbReference>
<accession>F8AAC4</accession>
<dbReference type="FunFam" id="3.40.47.10:FF:000009">
    <property type="entry name" value="3-oxoacyl-[acyl-carrier-protein] synthase 2"/>
    <property type="match status" value="1"/>
</dbReference>
<evidence type="ECO:0000256" key="5">
    <source>
        <dbReference type="ARBA" id="ARBA00022516"/>
    </source>
</evidence>
<dbReference type="InterPro" id="IPR014030">
    <property type="entry name" value="Ketoacyl_synth_N"/>
</dbReference>
<dbReference type="FunCoup" id="F8AAC4">
    <property type="interactions" value="436"/>
</dbReference>
<dbReference type="OrthoDB" id="9808669at2"/>
<evidence type="ECO:0000256" key="13">
    <source>
        <dbReference type="RuleBase" id="RU003694"/>
    </source>
</evidence>
<dbReference type="GO" id="GO:0005829">
    <property type="term" value="C:cytosol"/>
    <property type="evidence" value="ECO:0007669"/>
    <property type="project" value="TreeGrafter"/>
</dbReference>
<evidence type="ECO:0000256" key="6">
    <source>
        <dbReference type="ARBA" id="ARBA00022679"/>
    </source>
</evidence>
<evidence type="ECO:0000256" key="2">
    <source>
        <dbReference type="ARBA" id="ARBA00008467"/>
    </source>
</evidence>
<dbReference type="AlphaFoldDB" id="F8AAC4"/>
<protein>
    <recommendedName>
        <fullName evidence="4 11">3-oxoacyl-[acyl-carrier-protein] synthase 2</fullName>
        <ecNumber evidence="3 11">2.3.1.179</ecNumber>
    </recommendedName>
</protein>
<keyword evidence="7" id="KW-0276">Fatty acid metabolism</keyword>
<dbReference type="Pfam" id="PF02801">
    <property type="entry name" value="Ketoacyl-synt_C"/>
    <property type="match status" value="1"/>
</dbReference>
<dbReference type="NCBIfam" id="TIGR03150">
    <property type="entry name" value="fabF"/>
    <property type="match status" value="1"/>
</dbReference>
<dbReference type="PATRIC" id="fig|667014.3.peg.393"/>
<dbReference type="NCBIfam" id="NF004970">
    <property type="entry name" value="PRK06333.1"/>
    <property type="match status" value="1"/>
</dbReference>
<comment type="catalytic activity">
    <reaction evidence="11">
        <text>a fatty acyl-[ACP] + malonyl-[ACP] + H(+) = a 3-oxoacyl-[ACP] + holo-[ACP] + CO2</text>
        <dbReference type="Rhea" id="RHEA:22836"/>
        <dbReference type="Rhea" id="RHEA-COMP:9623"/>
        <dbReference type="Rhea" id="RHEA-COMP:9685"/>
        <dbReference type="Rhea" id="RHEA-COMP:9916"/>
        <dbReference type="Rhea" id="RHEA-COMP:14125"/>
        <dbReference type="ChEBI" id="CHEBI:15378"/>
        <dbReference type="ChEBI" id="CHEBI:16526"/>
        <dbReference type="ChEBI" id="CHEBI:64479"/>
        <dbReference type="ChEBI" id="CHEBI:78449"/>
        <dbReference type="ChEBI" id="CHEBI:78776"/>
        <dbReference type="ChEBI" id="CHEBI:138651"/>
    </reaction>
</comment>
<sequence>MKERRRVVVTGVGAITPVGIGIKETWEGLIAGRSGIGPITKFDATGYPSRVAGEVKGFKPEDFIPKKLVSRLDTFIHYALAASQEALEDAGLAEKKLGERAGVIIGVGMGGIDVIEEYTPILLEKGWRRITPFFVPKMIPNMAAGQVAIFHGAKGPNLAVCTACAAGTHAIGEAMRYIREGRCDIVITGGTEGLITPLTIAGFAVAKALSTKFNDQPEKASRPFDAKRDGFVIGEGAGILVLESLEHAQARGAKIYAEVCGYGLTADAYHMTAPPPDGEGAARAMAQALEDAGLSYQEVDYINAHGTSTPLNDIAETKAIKQVFKYKAKEIPVSSTKSMTGHLLGGAGGIEAVFTVKTIETGVIPPTINYEEPDPECDLDYVPNKAREAEVKIAMSNSFGFGGTNAVLVFKKFEE</sequence>
<dbReference type="InterPro" id="IPR000794">
    <property type="entry name" value="Beta-ketoacyl_synthase"/>
</dbReference>
<evidence type="ECO:0000256" key="12">
    <source>
        <dbReference type="PIRSR" id="PIRSR000447-1"/>
    </source>
</evidence>
<dbReference type="NCBIfam" id="NF005589">
    <property type="entry name" value="PRK07314.1"/>
    <property type="match status" value="1"/>
</dbReference>
<dbReference type="Proteomes" id="UP000006793">
    <property type="component" value="Chromosome"/>
</dbReference>
<dbReference type="GO" id="GO:0004315">
    <property type="term" value="F:3-oxoacyl-[acyl-carrier-protein] synthase activity"/>
    <property type="evidence" value="ECO:0007669"/>
    <property type="project" value="UniProtKB-UniRule"/>
</dbReference>
<evidence type="ECO:0000256" key="1">
    <source>
        <dbReference type="ARBA" id="ARBA00005194"/>
    </source>
</evidence>
<dbReference type="InterPro" id="IPR014031">
    <property type="entry name" value="Ketoacyl_synth_C"/>
</dbReference>
<gene>
    <name evidence="15" type="ordered locus">Thein_0379</name>
</gene>
<evidence type="ECO:0000259" key="14">
    <source>
        <dbReference type="PROSITE" id="PS52004"/>
    </source>
</evidence>